<sequence>MVKLLKDNKEIKFSKRLGNAISIPDMLEFLSKDASRWFMLNQSW</sequence>
<evidence type="ECO:0000313" key="1">
    <source>
        <dbReference type="EMBL" id="SYV93730.1"/>
    </source>
</evidence>
<keyword evidence="1" id="KW-0436">Ligase</keyword>
<dbReference type="SUPFAM" id="SSF52374">
    <property type="entry name" value="Nucleotidylyl transferase"/>
    <property type="match status" value="1"/>
</dbReference>
<evidence type="ECO:0000313" key="2">
    <source>
        <dbReference type="Proteomes" id="UP000260136"/>
    </source>
</evidence>
<dbReference type="InterPro" id="IPR014729">
    <property type="entry name" value="Rossmann-like_a/b/a_fold"/>
</dbReference>
<feature type="non-terminal residue" evidence="1">
    <location>
        <position position="44"/>
    </location>
</feature>
<name>A0A3B0PCM0_MYCGL</name>
<dbReference type="GO" id="GO:0004814">
    <property type="term" value="F:arginine-tRNA ligase activity"/>
    <property type="evidence" value="ECO:0007669"/>
    <property type="project" value="UniProtKB-EC"/>
</dbReference>
<dbReference type="AlphaFoldDB" id="A0A3B0PCM0"/>
<organism evidence="1 2">
    <name type="scientific">Mycoplasmoides gallisepticum</name>
    <name type="common">Mycoplasma gallisepticum</name>
    <dbReference type="NCBI Taxonomy" id="2096"/>
    <lineage>
        <taxon>Bacteria</taxon>
        <taxon>Bacillati</taxon>
        <taxon>Mycoplasmatota</taxon>
        <taxon>Mycoplasmoidales</taxon>
        <taxon>Mycoplasmoidaceae</taxon>
        <taxon>Mycoplasmoides</taxon>
    </lineage>
</organism>
<dbReference type="EMBL" id="LS991952">
    <property type="protein sequence ID" value="SYV93730.1"/>
    <property type="molecule type" value="Genomic_DNA"/>
</dbReference>
<protein>
    <submittedName>
        <fullName evidence="1">Arginyl-tRNA synthetase</fullName>
        <ecNumber evidence="1">6.1.1.19</ecNumber>
    </submittedName>
</protein>
<accession>A0A3B0PCM0</accession>
<gene>
    <name evidence="1" type="primary">argS_2</name>
    <name evidence="1" type="ORF">NCTC10115_00019</name>
</gene>
<keyword evidence="1" id="KW-0030">Aminoacyl-tRNA synthetase</keyword>
<dbReference type="EC" id="6.1.1.19" evidence="1"/>
<reference evidence="2" key="1">
    <citation type="submission" date="2018-06" db="EMBL/GenBank/DDBJ databases">
        <authorList>
            <consortium name="Pathogen Informatics"/>
        </authorList>
    </citation>
    <scope>NUCLEOTIDE SEQUENCE [LARGE SCALE GENOMIC DNA]</scope>
    <source>
        <strain evidence="2">NCTC10115</strain>
    </source>
</reference>
<dbReference type="Proteomes" id="UP000260136">
    <property type="component" value="Chromosome"/>
</dbReference>
<dbReference type="Gene3D" id="3.40.50.620">
    <property type="entry name" value="HUPs"/>
    <property type="match status" value="1"/>
</dbReference>
<proteinExistence type="predicted"/>